<dbReference type="RefSeq" id="XP_002185687.1">
    <property type="nucleotide sequence ID" value="XM_002185651.1"/>
</dbReference>
<dbReference type="Proteomes" id="UP000000759">
    <property type="component" value="Chromosome 11"/>
</dbReference>
<dbReference type="GeneID" id="7204519"/>
<feature type="region of interest" description="Disordered" evidence="1">
    <location>
        <begin position="70"/>
        <end position="95"/>
    </location>
</feature>
<reference evidence="2 3" key="1">
    <citation type="journal article" date="2008" name="Nature">
        <title>The Phaeodactylum genome reveals the evolutionary history of diatom genomes.</title>
        <authorList>
            <person name="Bowler C."/>
            <person name="Allen A.E."/>
            <person name="Badger J.H."/>
            <person name="Grimwood J."/>
            <person name="Jabbari K."/>
            <person name="Kuo A."/>
            <person name="Maheswari U."/>
            <person name="Martens C."/>
            <person name="Maumus F."/>
            <person name="Otillar R.P."/>
            <person name="Rayko E."/>
            <person name="Salamov A."/>
            <person name="Vandepoele K."/>
            <person name="Beszteri B."/>
            <person name="Gruber A."/>
            <person name="Heijde M."/>
            <person name="Katinka M."/>
            <person name="Mock T."/>
            <person name="Valentin K."/>
            <person name="Verret F."/>
            <person name="Berges J.A."/>
            <person name="Brownlee C."/>
            <person name="Cadoret J.P."/>
            <person name="Chiovitti A."/>
            <person name="Choi C.J."/>
            <person name="Coesel S."/>
            <person name="De Martino A."/>
            <person name="Detter J.C."/>
            <person name="Durkin C."/>
            <person name="Falciatore A."/>
            <person name="Fournet J."/>
            <person name="Haruta M."/>
            <person name="Huysman M.J."/>
            <person name="Jenkins B.D."/>
            <person name="Jiroutova K."/>
            <person name="Jorgensen R.E."/>
            <person name="Joubert Y."/>
            <person name="Kaplan A."/>
            <person name="Kroger N."/>
            <person name="Kroth P.G."/>
            <person name="La Roche J."/>
            <person name="Lindquist E."/>
            <person name="Lommer M."/>
            <person name="Martin-Jezequel V."/>
            <person name="Lopez P.J."/>
            <person name="Lucas S."/>
            <person name="Mangogna M."/>
            <person name="McGinnis K."/>
            <person name="Medlin L.K."/>
            <person name="Montsant A."/>
            <person name="Oudot-Le Secq M.P."/>
            <person name="Napoli C."/>
            <person name="Obornik M."/>
            <person name="Parker M.S."/>
            <person name="Petit J.L."/>
            <person name="Porcel B.M."/>
            <person name="Poulsen N."/>
            <person name="Robison M."/>
            <person name="Rychlewski L."/>
            <person name="Rynearson T.A."/>
            <person name="Schmutz J."/>
            <person name="Shapiro H."/>
            <person name="Siaut M."/>
            <person name="Stanley M."/>
            <person name="Sussman M.R."/>
            <person name="Taylor A.R."/>
            <person name="Vardi A."/>
            <person name="von Dassow P."/>
            <person name="Vyverman W."/>
            <person name="Willis A."/>
            <person name="Wyrwicz L.S."/>
            <person name="Rokhsar D.S."/>
            <person name="Weissenbach J."/>
            <person name="Armbrust E.V."/>
            <person name="Green B.R."/>
            <person name="Van de Peer Y."/>
            <person name="Grigoriev I.V."/>
        </authorList>
    </citation>
    <scope>NUCLEOTIDE SEQUENCE [LARGE SCALE GENOMIC DNA]</scope>
    <source>
        <strain evidence="2 3">CCAP 1055/1</strain>
    </source>
</reference>
<feature type="compositionally biased region" description="Basic and acidic residues" evidence="1">
    <location>
        <begin position="70"/>
        <end position="79"/>
    </location>
</feature>
<feature type="region of interest" description="Disordered" evidence="1">
    <location>
        <begin position="246"/>
        <end position="266"/>
    </location>
</feature>
<dbReference type="AlphaFoldDB" id="B5Y3N2"/>
<feature type="compositionally biased region" description="Polar residues" evidence="1">
    <location>
        <begin position="246"/>
        <end position="262"/>
    </location>
</feature>
<organism evidence="2 3">
    <name type="scientific">Phaeodactylum tricornutum (strain CCAP 1055/1)</name>
    <dbReference type="NCBI Taxonomy" id="556484"/>
    <lineage>
        <taxon>Eukaryota</taxon>
        <taxon>Sar</taxon>
        <taxon>Stramenopiles</taxon>
        <taxon>Ochrophyta</taxon>
        <taxon>Bacillariophyta</taxon>
        <taxon>Bacillariophyceae</taxon>
        <taxon>Bacillariophycidae</taxon>
        <taxon>Naviculales</taxon>
        <taxon>Phaeodactylaceae</taxon>
        <taxon>Phaeodactylum</taxon>
    </lineage>
</organism>
<keyword evidence="3" id="KW-1185">Reference proteome</keyword>
<gene>
    <name evidence="2" type="ORF">PHATR_36776</name>
</gene>
<dbReference type="KEGG" id="pti:PHATR_36776"/>
<evidence type="ECO:0000256" key="1">
    <source>
        <dbReference type="SAM" id="MobiDB-lite"/>
    </source>
</evidence>
<reference evidence="3" key="2">
    <citation type="submission" date="2008-08" db="EMBL/GenBank/DDBJ databases">
        <authorList>
            <consortium name="Diatom Consortium"/>
            <person name="Grigoriev I."/>
            <person name="Grimwood J."/>
            <person name="Kuo A."/>
            <person name="Otillar R.P."/>
            <person name="Salamov A."/>
            <person name="Detter J.C."/>
            <person name="Lindquist E."/>
            <person name="Shapiro H."/>
            <person name="Lucas S."/>
            <person name="Glavina del Rio T."/>
            <person name="Pitluck S."/>
            <person name="Rokhsar D."/>
            <person name="Bowler C."/>
        </authorList>
    </citation>
    <scope>GENOME REANNOTATION</scope>
    <source>
        <strain evidence="3">CCAP 1055/1</strain>
    </source>
</reference>
<dbReference type="HOGENOM" id="CLU_607606_0_0_1"/>
<accession>B5Y3N2</accession>
<evidence type="ECO:0000313" key="3">
    <source>
        <dbReference type="Proteomes" id="UP000000759"/>
    </source>
</evidence>
<evidence type="ECO:0000313" key="2">
    <source>
        <dbReference type="EMBL" id="ACI65157.1"/>
    </source>
</evidence>
<dbReference type="EMBL" id="CP001141">
    <property type="protein sequence ID" value="ACI65157.1"/>
    <property type="molecule type" value="Genomic_DNA"/>
</dbReference>
<sequence>MGTSEEKDVRPGFSLSRRAVPAAKSMMNMSKSHCGIASGSRKRQRSRAMLELPLPSFSYDSELLRLEKEFLGEPDDKRSRGLPQRNEVRKDSQIKSIEVIPKPKYGDTIDDSSGDENDDVFATPAFKQTTKAEQAKEMRHSEQMDSSAKTEIQQSSKCILPAKHSSHLPPKSFPFSDPIKEKRNEQSGDLRSIINAIDQCYRKANLSSVTLKQILNDVEDMLSVSLTTAQRTLCKTRIVELIQRSSPFQKESASSPQQSKPSLPTDDHIQTAVEDIFAHSDLTCTLKDVIAAVETRIGMALPKAARKRVKDRVVELVHQFQVKNQDIQKHMTCFSNESVDSKIGETAISTLVSRQARQSVSEPPENNSASIEPVEAGQKVDKEDILQRVFRSINHRPEEIIIGCTLA</sequence>
<dbReference type="PaxDb" id="2850-Phatr36776"/>
<feature type="region of interest" description="Disordered" evidence="1">
    <location>
        <begin position="354"/>
        <end position="376"/>
    </location>
</feature>
<name>B5Y3N2_PHATC</name>
<feature type="compositionally biased region" description="Polar residues" evidence="1">
    <location>
        <begin position="354"/>
        <end position="370"/>
    </location>
</feature>
<protein>
    <submittedName>
        <fullName evidence="2">Uncharacterized protein</fullName>
    </submittedName>
</protein>
<proteinExistence type="predicted"/>
<dbReference type="InParanoid" id="B5Y3N2"/>